<reference evidence="2 3" key="1">
    <citation type="journal article" date="2018" name="Sci. Rep.">
        <title>Genomic signatures of local adaptation to the degree of environmental predictability in rotifers.</title>
        <authorList>
            <person name="Franch-Gras L."/>
            <person name="Hahn C."/>
            <person name="Garcia-Roger E.M."/>
            <person name="Carmona M.J."/>
            <person name="Serra M."/>
            <person name="Gomez A."/>
        </authorList>
    </citation>
    <scope>NUCLEOTIDE SEQUENCE [LARGE SCALE GENOMIC DNA]</scope>
    <source>
        <strain evidence="2">HYR1</strain>
    </source>
</reference>
<evidence type="ECO:0000313" key="3">
    <source>
        <dbReference type="Proteomes" id="UP000276133"/>
    </source>
</evidence>
<dbReference type="AlphaFoldDB" id="A0A3M7T480"/>
<organism evidence="2 3">
    <name type="scientific">Brachionus plicatilis</name>
    <name type="common">Marine rotifer</name>
    <name type="synonym">Brachionus muelleri</name>
    <dbReference type="NCBI Taxonomy" id="10195"/>
    <lineage>
        <taxon>Eukaryota</taxon>
        <taxon>Metazoa</taxon>
        <taxon>Spiralia</taxon>
        <taxon>Gnathifera</taxon>
        <taxon>Rotifera</taxon>
        <taxon>Eurotatoria</taxon>
        <taxon>Monogononta</taxon>
        <taxon>Pseudotrocha</taxon>
        <taxon>Ploima</taxon>
        <taxon>Brachionidae</taxon>
        <taxon>Brachionus</taxon>
    </lineage>
</organism>
<keyword evidence="3" id="KW-1185">Reference proteome</keyword>
<protein>
    <submittedName>
        <fullName evidence="2">Uncharacterized protein</fullName>
    </submittedName>
</protein>
<proteinExistence type="predicted"/>
<comment type="caution">
    <text evidence="2">The sequence shown here is derived from an EMBL/GenBank/DDBJ whole genome shotgun (WGS) entry which is preliminary data.</text>
</comment>
<dbReference type="Proteomes" id="UP000276133">
    <property type="component" value="Unassembled WGS sequence"/>
</dbReference>
<dbReference type="EMBL" id="REGN01000323">
    <property type="protein sequence ID" value="RNA42737.1"/>
    <property type="molecule type" value="Genomic_DNA"/>
</dbReference>
<gene>
    <name evidence="2" type="ORF">BpHYR1_021836</name>
</gene>
<feature type="region of interest" description="Disordered" evidence="1">
    <location>
        <begin position="163"/>
        <end position="183"/>
    </location>
</feature>
<evidence type="ECO:0000313" key="2">
    <source>
        <dbReference type="EMBL" id="RNA42737.1"/>
    </source>
</evidence>
<evidence type="ECO:0000256" key="1">
    <source>
        <dbReference type="SAM" id="MobiDB-lite"/>
    </source>
</evidence>
<name>A0A3M7T480_BRAPC</name>
<sequence>MSLSQCRLVSVLFEHSLDNSTMVDNRPWSGAAGRLANEQHRFSAIALKRLCECTASLCSNSSRLLACSERHSVLLTAKKFGLSRLCSISLLVDKLVDDSLLVLDESASKSSTNMDTVNFFILSNLAASSWLSTSSSHDSNDSSESKSIFFFIFFKSDNKLVVSDDDDDDDDEELDSTGCRLRR</sequence>
<accession>A0A3M7T480</accession>
<feature type="compositionally biased region" description="Acidic residues" evidence="1">
    <location>
        <begin position="163"/>
        <end position="175"/>
    </location>
</feature>